<dbReference type="RefSeq" id="XP_025375350.1">
    <property type="nucleotide sequence ID" value="XM_025525206.1"/>
</dbReference>
<dbReference type="InParanoid" id="A0A316YG65"/>
<dbReference type="InterPro" id="IPR057566">
    <property type="entry name" value="TPR_TTI1_N"/>
</dbReference>
<organism evidence="4 5">
    <name type="scientific">Acaromyces ingoldii</name>
    <dbReference type="NCBI Taxonomy" id="215250"/>
    <lineage>
        <taxon>Eukaryota</taxon>
        <taxon>Fungi</taxon>
        <taxon>Dikarya</taxon>
        <taxon>Basidiomycota</taxon>
        <taxon>Ustilaginomycotina</taxon>
        <taxon>Exobasidiomycetes</taxon>
        <taxon>Exobasidiales</taxon>
        <taxon>Cryptobasidiaceae</taxon>
        <taxon>Acaromyces</taxon>
    </lineage>
</organism>
<evidence type="ECO:0000256" key="1">
    <source>
        <dbReference type="SAM" id="MobiDB-lite"/>
    </source>
</evidence>
<dbReference type="EMBL" id="KZ819638">
    <property type="protein sequence ID" value="PWN88152.1"/>
    <property type="molecule type" value="Genomic_DNA"/>
</dbReference>
<name>A0A316YG65_9BASI</name>
<dbReference type="OrthoDB" id="49511at2759"/>
<evidence type="ECO:0000313" key="4">
    <source>
        <dbReference type="EMBL" id="PWN88152.1"/>
    </source>
</evidence>
<dbReference type="PANTHER" id="PTHR18460">
    <property type="entry name" value="TEL2 INTERACTING PROTEIN 1 TTI1 FAMILY MEMBER"/>
    <property type="match status" value="1"/>
</dbReference>
<evidence type="ECO:0000259" key="3">
    <source>
        <dbReference type="Pfam" id="PF24181"/>
    </source>
</evidence>
<evidence type="ECO:0000259" key="2">
    <source>
        <dbReference type="Pfam" id="PF24173"/>
    </source>
</evidence>
<dbReference type="PANTHER" id="PTHR18460:SF3">
    <property type="entry name" value="TELO2-INTERACTING PROTEIN 1 HOMOLOG"/>
    <property type="match status" value="1"/>
</dbReference>
<feature type="region of interest" description="Disordered" evidence="1">
    <location>
        <begin position="844"/>
        <end position="865"/>
    </location>
</feature>
<feature type="domain" description="TTI1 C-terminal TPR" evidence="3">
    <location>
        <begin position="1113"/>
        <end position="1273"/>
    </location>
</feature>
<dbReference type="GeneID" id="37047122"/>
<dbReference type="InterPro" id="IPR049362">
    <property type="entry name" value="TTI1_rpt"/>
</dbReference>
<feature type="region of interest" description="Disordered" evidence="1">
    <location>
        <begin position="1188"/>
        <end position="1210"/>
    </location>
</feature>
<feature type="region of interest" description="Disordered" evidence="1">
    <location>
        <begin position="62"/>
        <end position="84"/>
    </location>
</feature>
<dbReference type="InterPro" id="IPR057567">
    <property type="entry name" value="TPR_TTI1_C"/>
</dbReference>
<dbReference type="InterPro" id="IPR016024">
    <property type="entry name" value="ARM-type_fold"/>
</dbReference>
<evidence type="ECO:0000313" key="5">
    <source>
        <dbReference type="Proteomes" id="UP000245768"/>
    </source>
</evidence>
<dbReference type="Proteomes" id="UP000245768">
    <property type="component" value="Unassembled WGS sequence"/>
</dbReference>
<feature type="domain" description="TTI1 N-terminal TPR" evidence="2">
    <location>
        <begin position="354"/>
        <end position="540"/>
    </location>
</feature>
<dbReference type="STRING" id="215250.A0A316YG65"/>
<gene>
    <name evidence="4" type="ORF">FA10DRAFT_303143</name>
</gene>
<feature type="compositionally biased region" description="Acidic residues" evidence="1">
    <location>
        <begin position="225"/>
        <end position="238"/>
    </location>
</feature>
<dbReference type="Pfam" id="PF21547">
    <property type="entry name" value="TTI1"/>
    <property type="match status" value="1"/>
</dbReference>
<feature type="region of interest" description="Disordered" evidence="1">
    <location>
        <begin position="1"/>
        <end position="22"/>
    </location>
</feature>
<dbReference type="Pfam" id="PF24173">
    <property type="entry name" value="TPR_TTI1_N"/>
    <property type="match status" value="1"/>
</dbReference>
<dbReference type="Pfam" id="PF24181">
    <property type="entry name" value="TPR_TTI1_C"/>
    <property type="match status" value="1"/>
</dbReference>
<feature type="compositionally biased region" description="Basic and acidic residues" evidence="1">
    <location>
        <begin position="11"/>
        <end position="22"/>
    </location>
</feature>
<accession>A0A316YG65</accession>
<dbReference type="GO" id="GO:0005737">
    <property type="term" value="C:cytoplasm"/>
    <property type="evidence" value="ECO:0007669"/>
    <property type="project" value="TreeGrafter"/>
</dbReference>
<proteinExistence type="predicted"/>
<feature type="region of interest" description="Disordered" evidence="1">
    <location>
        <begin position="219"/>
        <end position="238"/>
    </location>
</feature>
<dbReference type="SUPFAM" id="SSF48371">
    <property type="entry name" value="ARM repeat"/>
    <property type="match status" value="1"/>
</dbReference>
<keyword evidence="5" id="KW-1185">Reference proteome</keyword>
<reference evidence="4 5" key="1">
    <citation type="journal article" date="2018" name="Mol. Biol. Evol.">
        <title>Broad Genomic Sampling Reveals a Smut Pathogenic Ancestry of the Fungal Clade Ustilaginomycotina.</title>
        <authorList>
            <person name="Kijpornyongpan T."/>
            <person name="Mondo S.J."/>
            <person name="Barry K."/>
            <person name="Sandor L."/>
            <person name="Lee J."/>
            <person name="Lipzen A."/>
            <person name="Pangilinan J."/>
            <person name="LaButti K."/>
            <person name="Hainaut M."/>
            <person name="Henrissat B."/>
            <person name="Grigoriev I.V."/>
            <person name="Spatafora J.W."/>
            <person name="Aime M.C."/>
        </authorList>
    </citation>
    <scope>NUCLEOTIDE SEQUENCE [LARGE SCALE GENOMIC DNA]</scope>
    <source>
        <strain evidence="4 5">MCA 4198</strain>
    </source>
</reference>
<feature type="region of interest" description="Disordered" evidence="1">
    <location>
        <begin position="1122"/>
        <end position="1154"/>
    </location>
</feature>
<sequence length="1504" mass="162598">MAFQSPFGSKRSPDAKQGENTRRFGQLKPICVELLGLSSAAGKTPTATASLVQQLDKLRTTLEKSRDPLARGQASGVTATTTTPTDTPLSTSLIHYVFFPLTQLLRNLPLGVASLPDRAREHVFVVLECLARDWYQAWIDDGGPKASTMAKQKEKWQVWEQLLVLGATALGGPPSESRAKKEKGATSSSDETLAAVTAFLESLLIARVCPALHSPASDLNKKEEEWEWDGESELPSLDDYDTKEATSATAATVNGDAHIDQSRQSFPSKAHLDFTQESKTSKGALAHALTAALDIACSTDATAPRDYVPSLRTACLRLARIILWTWIAGSTEQNDDLLVAISQVPTSLPYNEETPSQDRRKTLAQRAAVFLPGFVSSLTRLLSTHRGRHDESEGLNGNGTAPMSKRTLPGHLAAEALDALRDVLGLCVHDGVAIQILPDNHLSTLKRVDGGDSSLTVLEDLVAGARLDDKSRHQHPLAIERVSNAEAQADKVEGINEAWLRDTMIRIHVALVAISPTAQHSHALAQLALVRLAGYMLFECFLASSLELRRDARSSDPADTDIAGLLLVWILDLAASPAVSTNVQSQAIQEIVRLIASPEDENDAQRRQIRCKLLDDILETTLRRLPRVIHGQKDEAVTHLAHRLTFLIKHLSGGIGGQPLRPSPGLLSLTRPATVDGAHGWDHSSWLDIVQVDEQDVQEVAGNLRPRLTNLDALASGAILDALRELGRGCGRILLLGDGLVEDTTAVIQLFFREAARTRTSRGPTSAKMVGSRSTSVSALVIADEMLRGLAEILDDAKTSNIAGREGKRIRKAAHRLAKTVIRQIIDVWEADQEEMLSINDAVGRKTDGGEATRQPTGELTRREEEQEYRENVVIEHHKKGARAEGNREEVRDLQGFGPALDLSSVTSDSLSLLDKAGPASKAVIVENAQIKAASSLRRGDAALLSMLGSAATLLGPLIRSSLLPILYPVISAVAASSPLVQSAAAEAMQRIAHSAAYASVEGCILDHADYILGAASHRLVASLGVELEALASFSLTDPVKPSSTAMTTTSLAMKTRHDPLTSAQSAPLVLVEVIRMLGPEAVPLVEDAVDEVLDALDRFHGFDELCDGLLQVMDRLIEVMAPQPRSSTGEKKRKGRGLGTRPSLTRPGASVQSELDDFEQWFKTRKDRPKISEDEGKAFDEIMDEVEQKQAGKSGNDEDGEAGDPPMTRSQAVVGSIMSKAIPFLSHASPIIRARCLGLLARGVAILGPQDRPVELLAAVERAWPLIMARLGFSKSRPLPLSTAPLAALDEQEPFVWTEALKLVGELAKHLSEFLGPRKLIDEAWQRISRLLKHVEALVPTARPRVGASEANQPKTYLLHPSSSSSNVAQTGATGATAKGALVKKATAAKGDLVLWPAHGPYTTFLCSAMSVLCTLIDALGCEQASLQTSHALSIASHPTLLDCADRRQPITVRETAGKLYQSLAKYNADLVWFVIVDQQQAQSKGTDGKYRDIWWLLETLKL</sequence>
<dbReference type="InterPro" id="IPR052587">
    <property type="entry name" value="TELO2-interacting_protein_1"/>
</dbReference>
<protein>
    <submittedName>
        <fullName evidence="4">Uncharacterized protein</fullName>
    </submittedName>
</protein>